<evidence type="ECO:0000313" key="2">
    <source>
        <dbReference type="EMBL" id="GHB86401.1"/>
    </source>
</evidence>
<gene>
    <name evidence="2" type="ORF">GCM10010347_66670</name>
</gene>
<dbReference type="SUPFAM" id="SSF46785">
    <property type="entry name" value="Winged helix' DNA-binding domain"/>
    <property type="match status" value="1"/>
</dbReference>
<dbReference type="InterPro" id="IPR005149">
    <property type="entry name" value="Tscrpt_reg_PadR_N"/>
</dbReference>
<proteinExistence type="predicted"/>
<dbReference type="InterPro" id="IPR036390">
    <property type="entry name" value="WH_DNA-bd_sf"/>
</dbReference>
<keyword evidence="3" id="KW-1185">Reference proteome</keyword>
<dbReference type="InterPro" id="IPR052509">
    <property type="entry name" value="Metal_resp_DNA-bind_regulator"/>
</dbReference>
<organism evidence="2 3">
    <name type="scientific">Streptomyces cirratus</name>
    <dbReference type="NCBI Taxonomy" id="68187"/>
    <lineage>
        <taxon>Bacteria</taxon>
        <taxon>Bacillati</taxon>
        <taxon>Actinomycetota</taxon>
        <taxon>Actinomycetes</taxon>
        <taxon>Kitasatosporales</taxon>
        <taxon>Streptomycetaceae</taxon>
        <taxon>Streptomyces</taxon>
    </lineage>
</organism>
<evidence type="ECO:0000313" key="3">
    <source>
        <dbReference type="Proteomes" id="UP000642673"/>
    </source>
</evidence>
<name>A0ABQ3F5U1_9ACTN</name>
<dbReference type="InterPro" id="IPR036388">
    <property type="entry name" value="WH-like_DNA-bd_sf"/>
</dbReference>
<dbReference type="EMBL" id="BMVP01000036">
    <property type="protein sequence ID" value="GHB86401.1"/>
    <property type="molecule type" value="Genomic_DNA"/>
</dbReference>
<dbReference type="Pfam" id="PF03551">
    <property type="entry name" value="PadR"/>
    <property type="match status" value="1"/>
</dbReference>
<dbReference type="PANTHER" id="PTHR33169">
    <property type="entry name" value="PADR-FAMILY TRANSCRIPTIONAL REGULATOR"/>
    <property type="match status" value="1"/>
</dbReference>
<dbReference type="Proteomes" id="UP000642673">
    <property type="component" value="Unassembled WGS sequence"/>
</dbReference>
<reference evidence="3" key="1">
    <citation type="journal article" date="2019" name="Int. J. Syst. Evol. Microbiol.">
        <title>The Global Catalogue of Microorganisms (GCM) 10K type strain sequencing project: providing services to taxonomists for standard genome sequencing and annotation.</title>
        <authorList>
            <consortium name="The Broad Institute Genomics Platform"/>
            <consortium name="The Broad Institute Genome Sequencing Center for Infectious Disease"/>
            <person name="Wu L."/>
            <person name="Ma J."/>
        </authorList>
    </citation>
    <scope>NUCLEOTIDE SEQUENCE [LARGE SCALE GENOMIC DNA]</scope>
    <source>
        <strain evidence="3">JCM 4738</strain>
    </source>
</reference>
<protein>
    <submittedName>
        <fullName evidence="2">PadR family transcriptional regulator</fullName>
    </submittedName>
</protein>
<comment type="caution">
    <text evidence="2">The sequence shown here is derived from an EMBL/GenBank/DDBJ whole genome shotgun (WGS) entry which is preliminary data.</text>
</comment>
<accession>A0ABQ3F5U1</accession>
<dbReference type="Gene3D" id="1.10.10.10">
    <property type="entry name" value="Winged helix-like DNA-binding domain superfamily/Winged helix DNA-binding domain"/>
    <property type="match status" value="1"/>
</dbReference>
<feature type="domain" description="Transcription regulator PadR N-terminal" evidence="1">
    <location>
        <begin position="51"/>
        <end position="124"/>
    </location>
</feature>
<sequence length="232" mass="25921">MLALDILPVWLDPSNRYQVIMSEYWSSMRTPEPPAAHEPPKRPANALALAVLGLLLEQPMHPHAMASTLRGRGMERAFKLTTGSLYDTVRALSRDGWIEADSTEQVGNRPARTVYRHTPAGRDGFTDWLDELIREPSPDYPRFLSAVGYLGALGRVRAAGALRERAAALRERIAQDAESYRAAREDHNAPRLFVIEAEYAAAMAQAELAWVERIADEIERGTLTWPEGTTDE</sequence>
<dbReference type="PANTHER" id="PTHR33169:SF27">
    <property type="entry name" value="TRANSCRIPTIONAL REGULATOR PADR FAMILY PROTEIN"/>
    <property type="match status" value="1"/>
</dbReference>
<evidence type="ECO:0000259" key="1">
    <source>
        <dbReference type="Pfam" id="PF03551"/>
    </source>
</evidence>